<dbReference type="OMA" id="RFLICIF"/>
<dbReference type="EMBL" id="DS270226">
    <property type="protein sequence ID" value="EFO92507.1"/>
    <property type="molecule type" value="Genomic_DNA"/>
</dbReference>
<dbReference type="eggNOG" id="ENOG502RVRW">
    <property type="taxonomic scope" value="Eukaryota"/>
</dbReference>
<evidence type="ECO:0008006" key="4">
    <source>
        <dbReference type="Google" id="ProtNLM"/>
    </source>
</evidence>
<dbReference type="HOGENOM" id="CLU_036335_4_3_1"/>
<gene>
    <name evidence="2" type="ORF">CRE_20149</name>
</gene>
<dbReference type="InParanoid" id="E3NTK3"/>
<feature type="transmembrane region" description="Helical" evidence="1">
    <location>
        <begin position="22"/>
        <end position="45"/>
    </location>
</feature>
<proteinExistence type="predicted"/>
<feature type="transmembrane region" description="Helical" evidence="1">
    <location>
        <begin position="109"/>
        <end position="133"/>
    </location>
</feature>
<sequence length="342" mass="40081">MPFNTPQSFLHYVRYAQLVAQLGFFSTSFFCFILVFLTMFGNVYSHNAGFVVYSTSRPFNMSQDAVTLFIVLYTGVYATTISMLSVQFLYRYWAIFDETKLRFFKGWRFLIWIAYSIFFGFQWAFGVCFFFKIDDYVKSYFRFNNNQFKTTYFFDFRLEMMQKYSTDFSEIAGMTIVADDKDGNIRWFNICGTLNMTSIMLVQYSIIIYCAVRMYIDMEEKLQMLSISLRNLHKQFFKTLILQIVTPTITLFSPVMLIIYLPLLDLECDLPTGIFTCAFTLYPAMDDIIVMYIVSDYKKATKKMLKNALEQTYAWLSTVETDQSSKRTRSIAANLPVALSPN</sequence>
<feature type="transmembrane region" description="Helical" evidence="1">
    <location>
        <begin position="196"/>
        <end position="216"/>
    </location>
</feature>
<feature type="transmembrane region" description="Helical" evidence="1">
    <location>
        <begin position="273"/>
        <end position="294"/>
    </location>
</feature>
<keyword evidence="1" id="KW-0812">Transmembrane</keyword>
<dbReference type="AlphaFoldDB" id="E3NTK3"/>
<accession>E3NTK3</accession>
<dbReference type="SUPFAM" id="SSF81321">
    <property type="entry name" value="Family A G protein-coupled receptor-like"/>
    <property type="match status" value="1"/>
</dbReference>
<evidence type="ECO:0000313" key="2">
    <source>
        <dbReference type="EMBL" id="EFO92507.1"/>
    </source>
</evidence>
<dbReference type="PANTHER" id="PTHR46000:SF11">
    <property type="entry name" value="SEVEN TM RECEPTOR"/>
    <property type="match status" value="1"/>
</dbReference>
<keyword evidence="1" id="KW-1133">Transmembrane helix</keyword>
<dbReference type="InterPro" id="IPR019428">
    <property type="entry name" value="7TM_GPCR_serpentine_rcpt_Str"/>
</dbReference>
<feature type="transmembrane region" description="Helical" evidence="1">
    <location>
        <begin position="65"/>
        <end position="89"/>
    </location>
</feature>
<evidence type="ECO:0000313" key="3">
    <source>
        <dbReference type="Proteomes" id="UP000008281"/>
    </source>
</evidence>
<protein>
    <recommendedName>
        <fullName evidence="4">Seven TM Receptor</fullName>
    </recommendedName>
</protein>
<dbReference type="PANTHER" id="PTHR46000">
    <property type="entry name" value="SEVEN TM RECEPTOR-RELATED"/>
    <property type="match status" value="1"/>
</dbReference>
<dbReference type="FunCoup" id="E3NTK3">
    <property type="interactions" value="473"/>
</dbReference>
<name>E3NTK3_CAERE</name>
<organism evidence="3">
    <name type="scientific">Caenorhabditis remanei</name>
    <name type="common">Caenorhabditis vulgaris</name>
    <dbReference type="NCBI Taxonomy" id="31234"/>
    <lineage>
        <taxon>Eukaryota</taxon>
        <taxon>Metazoa</taxon>
        <taxon>Ecdysozoa</taxon>
        <taxon>Nematoda</taxon>
        <taxon>Chromadorea</taxon>
        <taxon>Rhabditida</taxon>
        <taxon>Rhabditina</taxon>
        <taxon>Rhabditomorpha</taxon>
        <taxon>Rhabditoidea</taxon>
        <taxon>Rhabditidae</taxon>
        <taxon>Peloderinae</taxon>
        <taxon>Caenorhabditis</taxon>
    </lineage>
</organism>
<evidence type="ECO:0000256" key="1">
    <source>
        <dbReference type="SAM" id="Phobius"/>
    </source>
</evidence>
<keyword evidence="3" id="KW-1185">Reference proteome</keyword>
<dbReference type="Proteomes" id="UP000008281">
    <property type="component" value="Unassembled WGS sequence"/>
</dbReference>
<feature type="transmembrane region" description="Helical" evidence="1">
    <location>
        <begin position="236"/>
        <end position="261"/>
    </location>
</feature>
<reference evidence="2" key="1">
    <citation type="submission" date="2007-07" db="EMBL/GenBank/DDBJ databases">
        <title>PCAP assembly of the Caenorhabditis remanei genome.</title>
        <authorList>
            <consortium name="The Caenorhabditis remanei Sequencing Consortium"/>
            <person name="Wilson R.K."/>
        </authorList>
    </citation>
    <scope>NUCLEOTIDE SEQUENCE [LARGE SCALE GENOMIC DNA]</scope>
    <source>
        <strain evidence="2">PB4641</strain>
    </source>
</reference>
<dbReference type="OrthoDB" id="5831595at2759"/>
<keyword evidence="1" id="KW-0472">Membrane</keyword>
<dbReference type="Pfam" id="PF10326">
    <property type="entry name" value="7TM_GPCR_Str"/>
    <property type="match status" value="1"/>
</dbReference>